<dbReference type="InterPro" id="IPR036728">
    <property type="entry name" value="PBP_GOBP_sf"/>
</dbReference>
<dbReference type="Pfam" id="PF01395">
    <property type="entry name" value="PBP_GOBP"/>
    <property type="match status" value="1"/>
</dbReference>
<dbReference type="EMBL" id="JANEYF010004127">
    <property type="protein sequence ID" value="KAJ8932129.1"/>
    <property type="molecule type" value="Genomic_DNA"/>
</dbReference>
<evidence type="ECO:0000313" key="2">
    <source>
        <dbReference type="Proteomes" id="UP001162156"/>
    </source>
</evidence>
<dbReference type="InterPro" id="IPR006170">
    <property type="entry name" value="PBP/GOBP"/>
</dbReference>
<proteinExistence type="predicted"/>
<reference evidence="1" key="1">
    <citation type="journal article" date="2023" name="Insect Mol. Biol.">
        <title>Genome sequencing provides insights into the evolution of gene families encoding plant cell wall-degrading enzymes in longhorned beetles.</title>
        <authorList>
            <person name="Shin N.R."/>
            <person name="Okamura Y."/>
            <person name="Kirsch R."/>
            <person name="Pauchet Y."/>
        </authorList>
    </citation>
    <scope>NUCLEOTIDE SEQUENCE</scope>
    <source>
        <strain evidence="1">RBIC_L_NR</strain>
    </source>
</reference>
<dbReference type="CDD" id="cd23992">
    <property type="entry name" value="PBP_GOBP"/>
    <property type="match status" value="1"/>
</dbReference>
<comment type="caution">
    <text evidence="1">The sequence shown here is derived from an EMBL/GenBank/DDBJ whole genome shotgun (WGS) entry which is preliminary data.</text>
</comment>
<dbReference type="GO" id="GO:0005549">
    <property type="term" value="F:odorant binding"/>
    <property type="evidence" value="ECO:0007669"/>
    <property type="project" value="InterPro"/>
</dbReference>
<protein>
    <submittedName>
        <fullName evidence="1">Uncharacterized protein</fullName>
    </submittedName>
</protein>
<dbReference type="SUPFAM" id="SSF47565">
    <property type="entry name" value="Insect pheromone/odorant-binding proteins"/>
    <property type="match status" value="1"/>
</dbReference>
<organism evidence="1 2">
    <name type="scientific">Rhamnusium bicolor</name>
    <dbReference type="NCBI Taxonomy" id="1586634"/>
    <lineage>
        <taxon>Eukaryota</taxon>
        <taxon>Metazoa</taxon>
        <taxon>Ecdysozoa</taxon>
        <taxon>Arthropoda</taxon>
        <taxon>Hexapoda</taxon>
        <taxon>Insecta</taxon>
        <taxon>Pterygota</taxon>
        <taxon>Neoptera</taxon>
        <taxon>Endopterygota</taxon>
        <taxon>Coleoptera</taxon>
        <taxon>Polyphaga</taxon>
        <taxon>Cucujiformia</taxon>
        <taxon>Chrysomeloidea</taxon>
        <taxon>Cerambycidae</taxon>
        <taxon>Lepturinae</taxon>
        <taxon>Rhagiini</taxon>
        <taxon>Rhamnusium</taxon>
    </lineage>
</organism>
<gene>
    <name evidence="1" type="ORF">NQ314_014910</name>
</gene>
<evidence type="ECO:0000313" key="1">
    <source>
        <dbReference type="EMBL" id="KAJ8932129.1"/>
    </source>
</evidence>
<accession>A0AAV8X079</accession>
<name>A0AAV8X079_9CUCU</name>
<sequence>MTLAELTLEQIEKLATRRRECSAETGVDKTVLLNASKGNIVDDPKLNEHIFCVFKKTDFMDEAGNFQNEVLQKKITDAINDAELARKLIEVCSIKRRLHS</sequence>
<dbReference type="AlphaFoldDB" id="A0AAV8X079"/>
<keyword evidence="2" id="KW-1185">Reference proteome</keyword>
<dbReference type="Gene3D" id="1.10.238.20">
    <property type="entry name" value="Pheromone/general odorant binding protein domain"/>
    <property type="match status" value="1"/>
</dbReference>
<dbReference type="Proteomes" id="UP001162156">
    <property type="component" value="Unassembled WGS sequence"/>
</dbReference>